<accession>A0A4V6T4U1</accession>
<evidence type="ECO:0000313" key="7">
    <source>
        <dbReference type="EMBL" id="THU75005.1"/>
    </source>
</evidence>
<evidence type="ECO:0000259" key="6">
    <source>
        <dbReference type="Pfam" id="PF16135"/>
    </source>
</evidence>
<protein>
    <recommendedName>
        <fullName evidence="4">Ninja-family protein</fullName>
    </recommendedName>
    <alternativeName>
        <fullName evidence="4">ABI-binding protein</fullName>
    </alternativeName>
</protein>
<dbReference type="PANTHER" id="PTHR31413:SF31">
    <property type="entry name" value="NINJA-FAMILY PROTEIN AFP3"/>
    <property type="match status" value="1"/>
</dbReference>
<evidence type="ECO:0000313" key="8">
    <source>
        <dbReference type="Proteomes" id="UP000317650"/>
    </source>
</evidence>
<comment type="subcellular location">
    <subcellularLocation>
        <location evidence="1 4">Nucleus</location>
    </subcellularLocation>
</comment>
<proteinExistence type="inferred from homology"/>
<dbReference type="GO" id="GO:0045892">
    <property type="term" value="P:negative regulation of DNA-templated transcription"/>
    <property type="evidence" value="ECO:0007669"/>
    <property type="project" value="TreeGrafter"/>
</dbReference>
<dbReference type="AlphaFoldDB" id="A0A4V6T4U1"/>
<organism evidence="7 8">
    <name type="scientific">Musa balbisiana</name>
    <name type="common">Banana</name>
    <dbReference type="NCBI Taxonomy" id="52838"/>
    <lineage>
        <taxon>Eukaryota</taxon>
        <taxon>Viridiplantae</taxon>
        <taxon>Streptophyta</taxon>
        <taxon>Embryophyta</taxon>
        <taxon>Tracheophyta</taxon>
        <taxon>Spermatophyta</taxon>
        <taxon>Magnoliopsida</taxon>
        <taxon>Liliopsida</taxon>
        <taxon>Zingiberales</taxon>
        <taxon>Musaceae</taxon>
        <taxon>Musa</taxon>
    </lineage>
</organism>
<dbReference type="InterPro" id="IPR031307">
    <property type="entry name" value="Ninja_fam"/>
</dbReference>
<sequence length="324" mass="35136">MASSVDFPSVFVAKFELRPETLMRSGVIKEYAGVPCWFSMEEEEEEEEEEVSAPVQCCPRDFLRRFGSGGGEELTEAKRGEPSEVEHSLGLSLGGCSGNDPNDRCTTSVFPLRKDIPEAAAAVPADAEEQRKRKELQSRKRTRSEKRDRKGDILDEEMEDGQRPSAAANGVVPPALATKPRAGMVDGSKCFRPETQASIGSQGSGCSGVSEFNCGAKQGIEESNPTKAVNAAAMNAGRVMGDTKEVERGMMQEMPCVSATGDGPNGRRIEGFLYKYRKGEDVRIVCVCHGRFFTPAEFVKHAGGGDVAHPLRHIVVNPFPSAFL</sequence>
<dbReference type="Proteomes" id="UP000317650">
    <property type="component" value="Chromosome 4"/>
</dbReference>
<gene>
    <name evidence="7" type="ORF">C4D60_Mb04t39370</name>
</gene>
<dbReference type="Pfam" id="PF16135">
    <property type="entry name" value="TDBD"/>
    <property type="match status" value="1"/>
</dbReference>
<evidence type="ECO:0000256" key="5">
    <source>
        <dbReference type="SAM" id="MobiDB-lite"/>
    </source>
</evidence>
<reference evidence="7 8" key="1">
    <citation type="journal article" date="2019" name="Nat. Plants">
        <title>Genome sequencing of Musa balbisiana reveals subgenome evolution and function divergence in polyploid bananas.</title>
        <authorList>
            <person name="Yao X."/>
        </authorList>
    </citation>
    <scope>NUCLEOTIDE SEQUENCE [LARGE SCALE GENOMIC DNA]</scope>
    <source>
        <strain evidence="8">cv. DH-PKW</strain>
        <tissue evidence="7">Leaves</tissue>
    </source>
</reference>
<comment type="similarity">
    <text evidence="2 4">Belongs to the Ninja family.</text>
</comment>
<comment type="caution">
    <text evidence="7">The sequence shown here is derived from an EMBL/GenBank/DDBJ whole genome shotgun (WGS) entry which is preliminary data.</text>
</comment>
<evidence type="ECO:0000256" key="1">
    <source>
        <dbReference type="ARBA" id="ARBA00004123"/>
    </source>
</evidence>
<dbReference type="GO" id="GO:0007165">
    <property type="term" value="P:signal transduction"/>
    <property type="evidence" value="ECO:0007669"/>
    <property type="project" value="InterPro"/>
</dbReference>
<feature type="domain" description="Tify" evidence="6">
    <location>
        <begin position="283"/>
        <end position="315"/>
    </location>
</feature>
<dbReference type="InterPro" id="IPR032308">
    <property type="entry name" value="TDBD"/>
</dbReference>
<feature type="compositionally biased region" description="Basic and acidic residues" evidence="5">
    <location>
        <begin position="128"/>
        <end position="138"/>
    </location>
</feature>
<feature type="region of interest" description="Disordered" evidence="5">
    <location>
        <begin position="69"/>
        <end position="102"/>
    </location>
</feature>
<keyword evidence="8" id="KW-1185">Reference proteome</keyword>
<keyword evidence="3 4" id="KW-0539">Nucleus</keyword>
<evidence type="ECO:0000256" key="2">
    <source>
        <dbReference type="ARBA" id="ARBA00006081"/>
    </source>
</evidence>
<evidence type="ECO:0000256" key="4">
    <source>
        <dbReference type="RuleBase" id="RU369029"/>
    </source>
</evidence>
<evidence type="ECO:0000256" key="3">
    <source>
        <dbReference type="ARBA" id="ARBA00023242"/>
    </source>
</evidence>
<feature type="compositionally biased region" description="Basic and acidic residues" evidence="5">
    <location>
        <begin position="75"/>
        <end position="87"/>
    </location>
</feature>
<feature type="region of interest" description="Disordered" evidence="5">
    <location>
        <begin position="122"/>
        <end position="170"/>
    </location>
</feature>
<name>A0A4V6T4U1_MUSBA</name>
<dbReference type="GO" id="GO:0005634">
    <property type="term" value="C:nucleus"/>
    <property type="evidence" value="ECO:0007669"/>
    <property type="project" value="UniProtKB-SubCell"/>
</dbReference>
<comment type="function">
    <text evidence="4">Acts as a negative regulator of abscisic acid (ABA) response.</text>
</comment>
<dbReference type="PANTHER" id="PTHR31413">
    <property type="entry name" value="AFP HOMOLOG 2"/>
    <property type="match status" value="1"/>
</dbReference>
<dbReference type="EMBL" id="PYDT01000001">
    <property type="protein sequence ID" value="THU75005.1"/>
    <property type="molecule type" value="Genomic_DNA"/>
</dbReference>